<comment type="caution">
    <text evidence="2">The sequence shown here is derived from an EMBL/GenBank/DDBJ whole genome shotgun (WGS) entry which is preliminary data.</text>
</comment>
<dbReference type="Pfam" id="PF00570">
    <property type="entry name" value="HRDC"/>
    <property type="match status" value="1"/>
</dbReference>
<dbReference type="InterPro" id="IPR002121">
    <property type="entry name" value="HRDC_dom"/>
</dbReference>
<dbReference type="SMART" id="SM00474">
    <property type="entry name" value="35EXOc"/>
    <property type="match status" value="1"/>
</dbReference>
<organism evidence="2 3">
    <name type="scientific">PS1 clade bacterium</name>
    <dbReference type="NCBI Taxonomy" id="2175152"/>
    <lineage>
        <taxon>Bacteria</taxon>
        <taxon>Pseudomonadati</taxon>
        <taxon>Pseudomonadota</taxon>
        <taxon>Alphaproteobacteria</taxon>
        <taxon>PS1 clade</taxon>
    </lineage>
</organism>
<dbReference type="AlphaFoldDB" id="A0A368DPF8"/>
<dbReference type="Pfam" id="PF01612">
    <property type="entry name" value="DNA_pol_A_exo1"/>
    <property type="match status" value="1"/>
</dbReference>
<sequence>MQIIDNQNKLDNFILNLQSETVIGFDTEFVREQTYWPDLCLIQIATQNDQFIVDIKSKLNFDCLWDIIQNPKIEKLIHSCKQDIEAIYYLSGRVITPIFDTQMAAMFCGFKDSISYAQLVKEILDIDLDKDLQYSDWSERPLNMKKCEYAINDVKYLRTIYLYLQKKLSFGEKKNWLYEEMAILSRPPSIISKNLESKEELLKKDFSEKDVIDRLRELRENIAVLSNIPRKRILSDTNINTLLEQKPNDLEYLKNILSENKYVLEDKYLNKIIEVITKKPIENNNINKPINSKLSKQQKSIVSELNKILKNISEEHKICTHLIANQSDLKNLVRNNHKNIKFLKGWRYNLFGKLAFEISSKSDHKPD</sequence>
<dbReference type="InterPro" id="IPR036397">
    <property type="entry name" value="RNaseH_sf"/>
</dbReference>
<dbReference type="Gene3D" id="3.30.420.10">
    <property type="entry name" value="Ribonuclease H-like superfamily/Ribonuclease H"/>
    <property type="match status" value="1"/>
</dbReference>
<dbReference type="SUPFAM" id="SSF53098">
    <property type="entry name" value="Ribonuclease H-like"/>
    <property type="match status" value="1"/>
</dbReference>
<dbReference type="SUPFAM" id="SSF47819">
    <property type="entry name" value="HRDC-like"/>
    <property type="match status" value="2"/>
</dbReference>
<dbReference type="GO" id="GO:0000166">
    <property type="term" value="F:nucleotide binding"/>
    <property type="evidence" value="ECO:0007669"/>
    <property type="project" value="InterPro"/>
</dbReference>
<evidence type="ECO:0000259" key="1">
    <source>
        <dbReference type="PROSITE" id="PS50967"/>
    </source>
</evidence>
<protein>
    <submittedName>
        <fullName evidence="2">Ribonuclease D</fullName>
    </submittedName>
</protein>
<evidence type="ECO:0000313" key="2">
    <source>
        <dbReference type="EMBL" id="RCL73720.1"/>
    </source>
</evidence>
<evidence type="ECO:0000313" key="3">
    <source>
        <dbReference type="Proteomes" id="UP000253570"/>
    </source>
</evidence>
<dbReference type="InterPro" id="IPR044876">
    <property type="entry name" value="HRDC_dom_sf"/>
</dbReference>
<dbReference type="PANTHER" id="PTHR47649:SF1">
    <property type="entry name" value="RIBONUCLEASE D"/>
    <property type="match status" value="1"/>
</dbReference>
<dbReference type="GO" id="GO:0006139">
    <property type="term" value="P:nucleobase-containing compound metabolic process"/>
    <property type="evidence" value="ECO:0007669"/>
    <property type="project" value="InterPro"/>
</dbReference>
<proteinExistence type="predicted"/>
<feature type="domain" description="HRDC" evidence="1">
    <location>
        <begin position="205"/>
        <end position="286"/>
    </location>
</feature>
<dbReference type="InterPro" id="IPR012337">
    <property type="entry name" value="RNaseH-like_sf"/>
</dbReference>
<accession>A0A368DPF8</accession>
<dbReference type="PANTHER" id="PTHR47649">
    <property type="entry name" value="RIBONUCLEASE D"/>
    <property type="match status" value="1"/>
</dbReference>
<dbReference type="InterPro" id="IPR002562">
    <property type="entry name" value="3'-5'_exonuclease_dom"/>
</dbReference>
<dbReference type="GO" id="GO:0008408">
    <property type="term" value="F:3'-5' exonuclease activity"/>
    <property type="evidence" value="ECO:0007669"/>
    <property type="project" value="InterPro"/>
</dbReference>
<gene>
    <name evidence="2" type="ORF">DBW71_02785</name>
</gene>
<name>A0A368DPF8_9PROT</name>
<dbReference type="InterPro" id="IPR010997">
    <property type="entry name" value="HRDC-like_sf"/>
</dbReference>
<dbReference type="EMBL" id="QOQD01000005">
    <property type="protein sequence ID" value="RCL73720.1"/>
    <property type="molecule type" value="Genomic_DNA"/>
</dbReference>
<dbReference type="CDD" id="cd06142">
    <property type="entry name" value="RNaseD_exo"/>
    <property type="match status" value="1"/>
</dbReference>
<dbReference type="GO" id="GO:0003676">
    <property type="term" value="F:nucleic acid binding"/>
    <property type="evidence" value="ECO:0007669"/>
    <property type="project" value="InterPro"/>
</dbReference>
<dbReference type="Gene3D" id="1.10.150.80">
    <property type="entry name" value="HRDC domain"/>
    <property type="match status" value="1"/>
</dbReference>
<dbReference type="PROSITE" id="PS50967">
    <property type="entry name" value="HRDC"/>
    <property type="match status" value="1"/>
</dbReference>
<dbReference type="Proteomes" id="UP000253570">
    <property type="component" value="Unassembled WGS sequence"/>
</dbReference>
<reference evidence="2 3" key="1">
    <citation type="journal article" date="2018" name="Microbiome">
        <title>Fine metagenomic profile of the Mediterranean stratified and mixed water columns revealed by assembly and recruitment.</title>
        <authorList>
            <person name="Haro-Moreno J.M."/>
            <person name="Lopez-Perez M."/>
            <person name="De La Torre J.R."/>
            <person name="Picazo A."/>
            <person name="Camacho A."/>
            <person name="Rodriguez-Valera F."/>
        </authorList>
    </citation>
    <scope>NUCLEOTIDE SEQUENCE [LARGE SCALE GENOMIC DNA]</scope>
    <source>
        <strain evidence="2">MED-G57</strain>
    </source>
</reference>
<dbReference type="InterPro" id="IPR051086">
    <property type="entry name" value="RNase_D-like"/>
</dbReference>